<reference evidence="1" key="1">
    <citation type="journal article" date="2021" name="Proc. Natl. Acad. Sci. U.S.A.">
        <title>A Catalog of Tens of Thousands of Viruses from Human Metagenomes Reveals Hidden Associations with Chronic Diseases.</title>
        <authorList>
            <person name="Tisza M.J."/>
            <person name="Buck C.B."/>
        </authorList>
    </citation>
    <scope>NUCLEOTIDE SEQUENCE</scope>
    <source>
        <strain evidence="1">CtLpa4</strain>
    </source>
</reference>
<dbReference type="EMBL" id="BK059118">
    <property type="protein sequence ID" value="DAE32224.1"/>
    <property type="molecule type" value="Genomic_DNA"/>
</dbReference>
<sequence>MRLNNTYFGRWVQRYQKSMKKLIYFLLLSASVVMSGCSSETNEPEEQNYVSTTVRASAYFSEVGSTEQLNTIYVGRTYSVNFSPYCNADAEILKQINGSVEEVAYFLDTPYVGNECIGVSTTQPFTIQYTPQKPGQCKLSTSFTLSPNDHNQWVEVESIVEVINPE</sequence>
<protein>
    <submittedName>
        <fullName evidence="1">Uncharacterized protein</fullName>
    </submittedName>
</protein>
<name>A0A8S5RLH3_9VIRU</name>
<organism evidence="1">
    <name type="scientific">virus sp. ctLpa4</name>
    <dbReference type="NCBI Taxonomy" id="2825814"/>
    <lineage>
        <taxon>Viruses</taxon>
    </lineage>
</organism>
<proteinExistence type="predicted"/>
<accession>A0A8S5RLH3</accession>
<evidence type="ECO:0000313" key="1">
    <source>
        <dbReference type="EMBL" id="DAE32224.1"/>
    </source>
</evidence>